<dbReference type="EMBL" id="JGYK01000001">
    <property type="protein sequence ID" value="KFI39968.1"/>
    <property type="molecule type" value="Genomic_DNA"/>
</dbReference>
<dbReference type="InterPro" id="IPR028082">
    <property type="entry name" value="Peripla_BP_I"/>
</dbReference>
<dbReference type="Proteomes" id="UP000029015">
    <property type="component" value="Unassembled WGS sequence"/>
</dbReference>
<dbReference type="AlphaFoldDB" id="A0A086Z0B8"/>
<dbReference type="eggNOG" id="COG4213">
    <property type="taxonomic scope" value="Bacteria"/>
</dbReference>
<keyword evidence="4" id="KW-1185">Reference proteome</keyword>
<reference evidence="3 4" key="1">
    <citation type="submission" date="2014-03" db="EMBL/GenBank/DDBJ databases">
        <title>Genomics of Bifidobacteria.</title>
        <authorList>
            <person name="Ventura M."/>
            <person name="Milani C."/>
            <person name="Lugli G.A."/>
        </authorList>
    </citation>
    <scope>NUCLEOTIDE SEQUENCE [LARGE SCALE GENOMIC DNA]</scope>
    <source>
        <strain evidence="3 4">DSM 22766</strain>
    </source>
</reference>
<dbReference type="RefSeq" id="WP_033503465.1">
    <property type="nucleotide sequence ID" value="NZ_CP011786.1"/>
</dbReference>
<accession>A0A086Z0B8</accession>
<name>A0A086Z0B8_9BIFI</name>
<dbReference type="STRING" id="1437605.AB656_01965"/>
<dbReference type="Gene3D" id="3.40.50.2300">
    <property type="match status" value="1"/>
</dbReference>
<evidence type="ECO:0000313" key="3">
    <source>
        <dbReference type="EMBL" id="KFI39968.1"/>
    </source>
</evidence>
<evidence type="ECO:0000313" key="4">
    <source>
        <dbReference type="Proteomes" id="UP000029015"/>
    </source>
</evidence>
<evidence type="ECO:0000256" key="1">
    <source>
        <dbReference type="SAM" id="MobiDB-lite"/>
    </source>
</evidence>
<evidence type="ECO:0000256" key="2">
    <source>
        <dbReference type="SAM" id="SignalP"/>
    </source>
</evidence>
<dbReference type="PROSITE" id="PS51257">
    <property type="entry name" value="PROKAR_LIPOPROTEIN"/>
    <property type="match status" value="1"/>
</dbReference>
<feature type="signal peptide" evidence="2">
    <location>
        <begin position="1"/>
        <end position="30"/>
    </location>
</feature>
<dbReference type="SUPFAM" id="SSF53822">
    <property type="entry name" value="Periplasmic binding protein-like I"/>
    <property type="match status" value="1"/>
</dbReference>
<dbReference type="OrthoDB" id="3239411at2"/>
<feature type="compositionally biased region" description="Basic and acidic residues" evidence="1">
    <location>
        <begin position="430"/>
        <end position="443"/>
    </location>
</feature>
<protein>
    <submittedName>
        <fullName evidence="3">Uncharacterized protein</fullName>
    </submittedName>
</protein>
<keyword evidence="2" id="KW-0732">Signal</keyword>
<feature type="chain" id="PRO_5038638979" evidence="2">
    <location>
        <begin position="31"/>
        <end position="543"/>
    </location>
</feature>
<feature type="compositionally biased region" description="Basic and acidic residues" evidence="1">
    <location>
        <begin position="186"/>
        <end position="195"/>
    </location>
</feature>
<proteinExistence type="predicted"/>
<comment type="caution">
    <text evidence="3">The sequence shown here is derived from an EMBL/GenBank/DDBJ whole genome shotgun (WGS) entry which is preliminary data.</text>
</comment>
<feature type="region of interest" description="Disordered" evidence="1">
    <location>
        <begin position="407"/>
        <end position="443"/>
    </location>
</feature>
<gene>
    <name evidence="3" type="ORF">BACT_0669</name>
</gene>
<sequence>MELTRAQAVVTKTVSAAVGVCLLVSASACSWSEPAPEASPKQPTASTQTTQAAAIFTPSDGLTLSQHTPINKWAAFTPELKDALTKLGFDKDQVTTSTGKNLDEQSRQVQDYVVSHLSHRARSDGAPSPSKSAAARATTLVVAPAAQPDALARQYGDYVGYPIQQPQKEQAGSRKTDQSENPGSGDKAEDERQQEDNAYQRLVSSLKLAQKDGMHVVLLSSDLPTLTPDLLVGMSNAEAVGRLQAQQLVSKLELDKASRTDPRAVEVMLPRSASDREDPQANASADRFAQDAFKGVWGVLAPYFRDGRAISPSGLLDGKSSEQDWRAVAFDPGSDIGISDKQLTARMEKAEAAGKSQRIDGVIAMNDFIASGAISALTDMGYTGSSADVNPEISIGDIVGNMTGKKDLQRHAVPHPRPSDSSNSSEQGDQEGRDRSNEASQNEHRWPIITGYGAYTYNIPQIVKGRQWMTGIEDRQGLANELAVVCRSLNAGQGLTGLEYVSQQNRQGRQLPVLSRPLLAVSASNLKSSLIDTGYIKLADAGL</sequence>
<feature type="region of interest" description="Disordered" evidence="1">
    <location>
        <begin position="165"/>
        <end position="197"/>
    </location>
</feature>
<organism evidence="3 4">
    <name type="scientific">Bifidobacterium actinocoloniiforme DSM 22766</name>
    <dbReference type="NCBI Taxonomy" id="1437605"/>
    <lineage>
        <taxon>Bacteria</taxon>
        <taxon>Bacillati</taxon>
        <taxon>Actinomycetota</taxon>
        <taxon>Actinomycetes</taxon>
        <taxon>Bifidobacteriales</taxon>
        <taxon>Bifidobacteriaceae</taxon>
        <taxon>Bifidobacterium</taxon>
    </lineage>
</organism>